<keyword evidence="2" id="KW-1133">Transmembrane helix</keyword>
<feature type="region of interest" description="Disordered" evidence="1">
    <location>
        <begin position="474"/>
        <end position="564"/>
    </location>
</feature>
<feature type="signal peptide" evidence="3">
    <location>
        <begin position="1"/>
        <end position="19"/>
    </location>
</feature>
<dbReference type="OrthoDB" id="414826at2759"/>
<protein>
    <recommendedName>
        <fullName evidence="4">SCP domain-containing protein</fullName>
    </recommendedName>
</protein>
<keyword evidence="2" id="KW-0472">Membrane</keyword>
<dbReference type="InterPro" id="IPR035940">
    <property type="entry name" value="CAP_sf"/>
</dbReference>
<feature type="compositionally biased region" description="Low complexity" evidence="1">
    <location>
        <begin position="66"/>
        <end position="79"/>
    </location>
</feature>
<dbReference type="InterPro" id="IPR014044">
    <property type="entry name" value="CAP_dom"/>
</dbReference>
<proteinExistence type="predicted"/>
<feature type="region of interest" description="Disordered" evidence="1">
    <location>
        <begin position="399"/>
        <end position="452"/>
    </location>
</feature>
<evidence type="ECO:0000313" key="6">
    <source>
        <dbReference type="Proteomes" id="UP000887568"/>
    </source>
</evidence>
<dbReference type="OMA" id="GCRHYLT"/>
<keyword evidence="3" id="KW-0732">Signal</keyword>
<evidence type="ECO:0000259" key="4">
    <source>
        <dbReference type="SMART" id="SM00198"/>
    </source>
</evidence>
<reference evidence="5" key="1">
    <citation type="submission" date="2022-11" db="UniProtKB">
        <authorList>
            <consortium name="EnsemblMetazoa"/>
        </authorList>
    </citation>
    <scope>IDENTIFICATION</scope>
</reference>
<feature type="compositionally biased region" description="Polar residues" evidence="1">
    <location>
        <begin position="440"/>
        <end position="452"/>
    </location>
</feature>
<dbReference type="Proteomes" id="UP000887568">
    <property type="component" value="Unplaced"/>
</dbReference>
<dbReference type="AlphaFoldDB" id="A0A914BT21"/>
<evidence type="ECO:0000256" key="3">
    <source>
        <dbReference type="SAM" id="SignalP"/>
    </source>
</evidence>
<sequence length="609" mass="67304">MIRVMVVVALLSQTLLTSGALVPMVRQLDTNLPNNHSKAASKLPTTQRDLKQQSGRAETTTRGRTESPTSPPSTSSPSTFREDALRLHNHARRKTEPPAANMPWLRWNSDLAYLAELWSRRCVVDYGLPLSPAPFTYNGRILQNVWSGQHRNGGIGGTVSSWLAEGREFNYGTGACYRAGGCRHYLTMTSATVHEVGCGFSKCHDDIMIVCYYGTRSSSQGPDSPLSHYAAGPPCSKCGADEWCDDGLCRSQVKQWKSESADDNCQCDKMEDASLSSDSELDDSALTLGSYTVILYRHRRQAAANGSTTAPIDCGYLDIPLWIFVGLLAFIVVLGLVIGIIAMCICICKDTCRSCMNGIGRCCRCRGSQSSDDGRRRNGRKCTIRFIWCRRCRKVRPTEDNDAANPDDGSQTDLTRDDEDTPDGPIVEEPPTQVDDASPNAEQKTYRNIGTNTDEVECTATSIEKREFHDVKVQVKAESQDTGVQVTPETEDTGMQVELVEDDKEVNPEDDEREEQENSEDDDGQVPEVPSPSSPSSTSSSSPPSSKSSSSKPRSSSKHPWGKCLERGCKTCRLHTRDQREVHKEKLETLRKINEANRNPNLKPGDRIF</sequence>
<keyword evidence="6" id="KW-1185">Reference proteome</keyword>
<dbReference type="Pfam" id="PF00188">
    <property type="entry name" value="CAP"/>
    <property type="match status" value="1"/>
</dbReference>
<feature type="compositionally biased region" description="Polar residues" evidence="1">
    <location>
        <begin position="32"/>
        <end position="47"/>
    </location>
</feature>
<feature type="compositionally biased region" description="Acidic residues" evidence="1">
    <location>
        <begin position="499"/>
        <end position="525"/>
    </location>
</feature>
<dbReference type="Gene3D" id="3.40.33.10">
    <property type="entry name" value="CAP"/>
    <property type="match status" value="1"/>
</dbReference>
<dbReference type="PANTHER" id="PTHR10334">
    <property type="entry name" value="CYSTEINE-RICH SECRETORY PROTEIN-RELATED"/>
    <property type="match status" value="1"/>
</dbReference>
<organism evidence="5 6">
    <name type="scientific">Patiria miniata</name>
    <name type="common">Bat star</name>
    <name type="synonym">Asterina miniata</name>
    <dbReference type="NCBI Taxonomy" id="46514"/>
    <lineage>
        <taxon>Eukaryota</taxon>
        <taxon>Metazoa</taxon>
        <taxon>Echinodermata</taxon>
        <taxon>Eleutherozoa</taxon>
        <taxon>Asterozoa</taxon>
        <taxon>Asteroidea</taxon>
        <taxon>Valvatacea</taxon>
        <taxon>Valvatida</taxon>
        <taxon>Asterinidae</taxon>
        <taxon>Patiria</taxon>
    </lineage>
</organism>
<accession>A0A914BT21</accession>
<dbReference type="GeneID" id="119746540"/>
<evidence type="ECO:0000313" key="5">
    <source>
        <dbReference type="EnsemblMetazoa" id="XP_038079448.1"/>
    </source>
</evidence>
<name>A0A914BT21_PATMI</name>
<dbReference type="InterPro" id="IPR001283">
    <property type="entry name" value="CRISP-related"/>
</dbReference>
<feature type="domain" description="SCP" evidence="4">
    <location>
        <begin position="79"/>
        <end position="221"/>
    </location>
</feature>
<feature type="compositionally biased region" description="Low complexity" evidence="1">
    <location>
        <begin position="534"/>
        <end position="554"/>
    </location>
</feature>
<dbReference type="SUPFAM" id="SSF55797">
    <property type="entry name" value="PR-1-like"/>
    <property type="match status" value="1"/>
</dbReference>
<dbReference type="SMART" id="SM00198">
    <property type="entry name" value="SCP"/>
    <property type="match status" value="1"/>
</dbReference>
<keyword evidence="2" id="KW-0812">Transmembrane</keyword>
<evidence type="ECO:0000256" key="1">
    <source>
        <dbReference type="SAM" id="MobiDB-lite"/>
    </source>
</evidence>
<feature type="region of interest" description="Disordered" evidence="1">
    <location>
        <begin position="32"/>
        <end position="80"/>
    </location>
</feature>
<feature type="transmembrane region" description="Helical" evidence="2">
    <location>
        <begin position="321"/>
        <end position="348"/>
    </location>
</feature>
<evidence type="ECO:0000256" key="2">
    <source>
        <dbReference type="SAM" id="Phobius"/>
    </source>
</evidence>
<feature type="chain" id="PRO_5036953364" description="SCP domain-containing protein" evidence="3">
    <location>
        <begin position="20"/>
        <end position="609"/>
    </location>
</feature>
<dbReference type="RefSeq" id="XP_038079448.1">
    <property type="nucleotide sequence ID" value="XM_038223520.1"/>
</dbReference>
<dbReference type="EnsemblMetazoa" id="XM_038223520.1">
    <property type="protein sequence ID" value="XP_038079448.1"/>
    <property type="gene ID" value="LOC119746540"/>
</dbReference>